<feature type="domain" description="Thiamine pyrophosphate enzyme N-terminal TPP-binding" evidence="7">
    <location>
        <begin position="8"/>
        <end position="120"/>
    </location>
</feature>
<dbReference type="InterPro" id="IPR045229">
    <property type="entry name" value="TPP_enz"/>
</dbReference>
<dbReference type="InterPro" id="IPR011766">
    <property type="entry name" value="TPP_enzyme_TPP-bd"/>
</dbReference>
<sequence>MSDTPQSTGGQALVDGLIKNGIKDLFLIPGIQLDWAVDALRQRSDEVRLFIPRHEQTTTYMADGYYRATGRIGAAMVVPGPGALNAGAGLATAYASNSKVLFVTGQIHSSGIGKGCGLLHEIKDQSGFVRGLTKWHHMATSPSDIRVALDKAFRELERGRPRPVGLEIPHDYLSALTNVNSSAPEAAQPQTNLSAEDLVQVQRAVVLLDAARFPVIYVGGGIVASDAHAELQRLAEKIGAPVVMSDNGRGAISDNHPLAMNALAGRAVFEHADVVLVAGSRFADVLTPTPSWPAGKVRYIHVNIDEADLGPPRSPEVSLVANALPALRELAERVEVNARLSNEQAASVKRWAQGQIDLVEPQASYVRAIRKAMPEDGIFVNELTQVGYLARIAFPVYAPRTYIGPGYQGTLGYGFPVALGAAVGAAGRRVVSVTGDGGFGWNMQELATAQRYRLPVTLIVFNDGHYGNVRAIQKREFGAEVGVDLANPDFELLARAFGVAFQAVGSPSQLEAAVREANTHPGPVLIEAKVGVMPSPWHLLRLQPMKGMSGPQAPANPLGETSR</sequence>
<dbReference type="InterPro" id="IPR012001">
    <property type="entry name" value="Thiamin_PyroP_enz_TPP-bd_dom"/>
</dbReference>
<evidence type="ECO:0000256" key="1">
    <source>
        <dbReference type="ARBA" id="ARBA00007812"/>
    </source>
</evidence>
<feature type="region of interest" description="Disordered" evidence="4">
    <location>
        <begin position="544"/>
        <end position="563"/>
    </location>
</feature>
<evidence type="ECO:0000256" key="3">
    <source>
        <dbReference type="RuleBase" id="RU362132"/>
    </source>
</evidence>
<dbReference type="PANTHER" id="PTHR18968:SF167">
    <property type="entry name" value="ACETOLACTATE SYNTHASE LARGE SUBUNIT ILVB2-RELATED"/>
    <property type="match status" value="1"/>
</dbReference>
<dbReference type="AlphaFoldDB" id="A0A3S0HG73"/>
<dbReference type="GO" id="GO:0009097">
    <property type="term" value="P:isoleucine biosynthetic process"/>
    <property type="evidence" value="ECO:0007669"/>
    <property type="project" value="TreeGrafter"/>
</dbReference>
<dbReference type="InterPro" id="IPR029035">
    <property type="entry name" value="DHS-like_NAD/FAD-binding_dom"/>
</dbReference>
<evidence type="ECO:0000313" key="9">
    <source>
        <dbReference type="Proteomes" id="UP000267418"/>
    </source>
</evidence>
<dbReference type="Pfam" id="PF02776">
    <property type="entry name" value="TPP_enzyme_N"/>
    <property type="match status" value="1"/>
</dbReference>
<reference evidence="8 9" key="1">
    <citation type="submission" date="2018-12" db="EMBL/GenBank/DDBJ databases">
        <title>The genome of Variovorax gossypii DSM 100435.</title>
        <authorList>
            <person name="Gao J."/>
            <person name="Sun J."/>
        </authorList>
    </citation>
    <scope>NUCLEOTIDE SEQUENCE [LARGE SCALE GENOMIC DNA]</scope>
    <source>
        <strain evidence="8 9">DSM 100435</strain>
    </source>
</reference>
<dbReference type="Gene3D" id="3.40.50.970">
    <property type="match status" value="2"/>
</dbReference>
<evidence type="ECO:0000313" key="8">
    <source>
        <dbReference type="EMBL" id="RTQ35569.1"/>
    </source>
</evidence>
<dbReference type="CDD" id="cd07035">
    <property type="entry name" value="TPP_PYR_POX_like"/>
    <property type="match status" value="1"/>
</dbReference>
<keyword evidence="2 3" id="KW-0786">Thiamine pyrophosphate</keyword>
<dbReference type="GO" id="GO:0003984">
    <property type="term" value="F:acetolactate synthase activity"/>
    <property type="evidence" value="ECO:0007669"/>
    <property type="project" value="TreeGrafter"/>
</dbReference>
<proteinExistence type="inferred from homology"/>
<comment type="similarity">
    <text evidence="1 3">Belongs to the TPP enzyme family.</text>
</comment>
<comment type="caution">
    <text evidence="8">The sequence shown here is derived from an EMBL/GenBank/DDBJ whole genome shotgun (WGS) entry which is preliminary data.</text>
</comment>
<dbReference type="GO" id="GO:0005948">
    <property type="term" value="C:acetolactate synthase complex"/>
    <property type="evidence" value="ECO:0007669"/>
    <property type="project" value="TreeGrafter"/>
</dbReference>
<evidence type="ECO:0000259" key="5">
    <source>
        <dbReference type="Pfam" id="PF00205"/>
    </source>
</evidence>
<dbReference type="SUPFAM" id="SSF52518">
    <property type="entry name" value="Thiamin diphosphate-binding fold (THDP-binding)"/>
    <property type="match status" value="2"/>
</dbReference>
<dbReference type="EMBL" id="RXOE01000002">
    <property type="protein sequence ID" value="RTQ35569.1"/>
    <property type="molecule type" value="Genomic_DNA"/>
</dbReference>
<name>A0A3S0HG73_9BURK</name>
<dbReference type="GO" id="GO:0000287">
    <property type="term" value="F:magnesium ion binding"/>
    <property type="evidence" value="ECO:0007669"/>
    <property type="project" value="InterPro"/>
</dbReference>
<dbReference type="InterPro" id="IPR012000">
    <property type="entry name" value="Thiamin_PyroP_enz_cen_dom"/>
</dbReference>
<dbReference type="OrthoDB" id="2254214at2"/>
<gene>
    <name evidence="8" type="ORF">EJP69_14535</name>
</gene>
<dbReference type="Pfam" id="PF02775">
    <property type="entry name" value="TPP_enzyme_C"/>
    <property type="match status" value="1"/>
</dbReference>
<dbReference type="GO" id="GO:0009099">
    <property type="term" value="P:L-valine biosynthetic process"/>
    <property type="evidence" value="ECO:0007669"/>
    <property type="project" value="TreeGrafter"/>
</dbReference>
<dbReference type="Pfam" id="PF00205">
    <property type="entry name" value="TPP_enzyme_M"/>
    <property type="match status" value="1"/>
</dbReference>
<dbReference type="GO" id="GO:0050660">
    <property type="term" value="F:flavin adenine dinucleotide binding"/>
    <property type="evidence" value="ECO:0007669"/>
    <property type="project" value="TreeGrafter"/>
</dbReference>
<dbReference type="CDD" id="cd00568">
    <property type="entry name" value="TPP_enzymes"/>
    <property type="match status" value="1"/>
</dbReference>
<feature type="domain" description="Thiamine pyrophosphate enzyme central" evidence="5">
    <location>
        <begin position="201"/>
        <end position="330"/>
    </location>
</feature>
<dbReference type="InterPro" id="IPR029061">
    <property type="entry name" value="THDP-binding"/>
</dbReference>
<dbReference type="Gene3D" id="3.40.50.1220">
    <property type="entry name" value="TPP-binding domain"/>
    <property type="match status" value="1"/>
</dbReference>
<dbReference type="PANTHER" id="PTHR18968">
    <property type="entry name" value="THIAMINE PYROPHOSPHATE ENZYMES"/>
    <property type="match status" value="1"/>
</dbReference>
<dbReference type="GO" id="GO:0030976">
    <property type="term" value="F:thiamine pyrophosphate binding"/>
    <property type="evidence" value="ECO:0007669"/>
    <property type="project" value="InterPro"/>
</dbReference>
<feature type="domain" description="Thiamine pyrophosphate enzyme TPP-binding" evidence="6">
    <location>
        <begin position="389"/>
        <end position="527"/>
    </location>
</feature>
<organism evidence="8 9">
    <name type="scientific">Variovorax gossypii</name>
    <dbReference type="NCBI Taxonomy" id="1679495"/>
    <lineage>
        <taxon>Bacteria</taxon>
        <taxon>Pseudomonadati</taxon>
        <taxon>Pseudomonadota</taxon>
        <taxon>Betaproteobacteria</taxon>
        <taxon>Burkholderiales</taxon>
        <taxon>Comamonadaceae</taxon>
        <taxon>Variovorax</taxon>
    </lineage>
</organism>
<dbReference type="NCBIfam" id="NF006122">
    <property type="entry name" value="PRK08266.1"/>
    <property type="match status" value="1"/>
</dbReference>
<evidence type="ECO:0000256" key="4">
    <source>
        <dbReference type="SAM" id="MobiDB-lite"/>
    </source>
</evidence>
<dbReference type="Proteomes" id="UP000267418">
    <property type="component" value="Unassembled WGS sequence"/>
</dbReference>
<accession>A0A3S0HG73</accession>
<evidence type="ECO:0000259" key="7">
    <source>
        <dbReference type="Pfam" id="PF02776"/>
    </source>
</evidence>
<dbReference type="RefSeq" id="WP_126470867.1">
    <property type="nucleotide sequence ID" value="NZ_RXOE01000002.1"/>
</dbReference>
<evidence type="ECO:0000259" key="6">
    <source>
        <dbReference type="Pfam" id="PF02775"/>
    </source>
</evidence>
<evidence type="ECO:0000256" key="2">
    <source>
        <dbReference type="ARBA" id="ARBA00023052"/>
    </source>
</evidence>
<keyword evidence="9" id="KW-1185">Reference proteome</keyword>
<dbReference type="SUPFAM" id="SSF52467">
    <property type="entry name" value="DHS-like NAD/FAD-binding domain"/>
    <property type="match status" value="1"/>
</dbReference>
<protein>
    <submittedName>
        <fullName evidence="8">Thiamine monophosphate synthase</fullName>
    </submittedName>
</protein>